<evidence type="ECO:0000313" key="2">
    <source>
        <dbReference type="EMBL" id="CAG8553868.1"/>
    </source>
</evidence>
<dbReference type="OrthoDB" id="2440826at2759"/>
<sequence>MIKPIEDKDKIIKNSINFIWKATSGKAATVIFNNDSLLTATLTLNDGTPSIINLDAPSCVIINRENFLKIVNLADVNEIIIDDEDHEAIQTEDMNINRQPSDLSLESMDIQGSNTKDINVDDMEDNEASRFDDNSSNSMSQPLEEGEVIQKNKAQNLNSNNQELVDSGSDEYDDTDEEIDERIFDALTSSLSSKSSTYRKAQDNTTKHKSKINEVFKVAKNNYAKDDKHSGIERVPLTLTEDSPLPSVKDALSVLQEPSLNREYNDNNKSDIENERTSIINEPPNIGPKGVPFVFVNDPIPVEDNDSDEEIRDLIRKRKFEINYNASKKAKKNDTNIKTKHNNENSHGGEQNNDVEILSEGSSLSGIEVFLVTISIPSFVDKGFNDSSDNSSNKFNESTLIIDNLSKITLENSQQANNSIDENHTSVYVDRLKKLRNNADNFAAEDPSNLFEMYSQPPEKYFEEDLTKISLNPLPSHIKDVNGFKQKSYESLEREQYKNTNV</sequence>
<feature type="compositionally biased region" description="Basic and acidic residues" evidence="1">
    <location>
        <begin position="332"/>
        <end position="344"/>
    </location>
</feature>
<protein>
    <submittedName>
        <fullName evidence="2">17464_t:CDS:1</fullName>
    </submittedName>
</protein>
<accession>A0A9N9B571</accession>
<organism evidence="2 3">
    <name type="scientific">Racocetra fulgida</name>
    <dbReference type="NCBI Taxonomy" id="60492"/>
    <lineage>
        <taxon>Eukaryota</taxon>
        <taxon>Fungi</taxon>
        <taxon>Fungi incertae sedis</taxon>
        <taxon>Mucoromycota</taxon>
        <taxon>Glomeromycotina</taxon>
        <taxon>Glomeromycetes</taxon>
        <taxon>Diversisporales</taxon>
        <taxon>Gigasporaceae</taxon>
        <taxon>Racocetra</taxon>
    </lineage>
</organism>
<feature type="compositionally biased region" description="Polar residues" evidence="1">
    <location>
        <begin position="152"/>
        <end position="164"/>
    </location>
</feature>
<comment type="caution">
    <text evidence="2">The sequence shown here is derived from an EMBL/GenBank/DDBJ whole genome shotgun (WGS) entry which is preliminary data.</text>
</comment>
<dbReference type="Proteomes" id="UP000789396">
    <property type="component" value="Unassembled WGS sequence"/>
</dbReference>
<name>A0A9N9B571_9GLOM</name>
<dbReference type="EMBL" id="CAJVPZ010004944">
    <property type="protein sequence ID" value="CAG8553868.1"/>
    <property type="molecule type" value="Genomic_DNA"/>
</dbReference>
<dbReference type="AlphaFoldDB" id="A0A9N9B571"/>
<keyword evidence="3" id="KW-1185">Reference proteome</keyword>
<evidence type="ECO:0000256" key="1">
    <source>
        <dbReference type="SAM" id="MobiDB-lite"/>
    </source>
</evidence>
<reference evidence="2" key="1">
    <citation type="submission" date="2021-06" db="EMBL/GenBank/DDBJ databases">
        <authorList>
            <person name="Kallberg Y."/>
            <person name="Tangrot J."/>
            <person name="Rosling A."/>
        </authorList>
    </citation>
    <scope>NUCLEOTIDE SEQUENCE</scope>
    <source>
        <strain evidence="2">IN212</strain>
    </source>
</reference>
<evidence type="ECO:0000313" key="3">
    <source>
        <dbReference type="Proteomes" id="UP000789396"/>
    </source>
</evidence>
<feature type="region of interest" description="Disordered" evidence="1">
    <location>
        <begin position="113"/>
        <end position="174"/>
    </location>
</feature>
<gene>
    <name evidence="2" type="ORF">RFULGI_LOCUS4764</name>
</gene>
<proteinExistence type="predicted"/>
<feature type="region of interest" description="Disordered" evidence="1">
    <location>
        <begin position="329"/>
        <end position="352"/>
    </location>
</feature>